<evidence type="ECO:0000259" key="1">
    <source>
        <dbReference type="Pfam" id="PF03008"/>
    </source>
</evidence>
<reference evidence="3 4" key="1">
    <citation type="submission" date="2020-08" db="EMBL/GenBank/DDBJ databases">
        <title>Genome public.</title>
        <authorList>
            <person name="Liu C."/>
            <person name="Sun Q."/>
        </authorList>
    </citation>
    <scope>NUCLEOTIDE SEQUENCE [LARGE SCALE GENOMIC DNA]</scope>
    <source>
        <strain evidence="3 4">NSJ-37</strain>
    </source>
</reference>
<keyword evidence="3" id="KW-0067">ATP-binding</keyword>
<organism evidence="3 4">
    <name type="scientific">Jutongia huaianensis</name>
    <dbReference type="NCBI Taxonomy" id="2763668"/>
    <lineage>
        <taxon>Bacteria</taxon>
        <taxon>Bacillati</taxon>
        <taxon>Bacillota</taxon>
        <taxon>Clostridia</taxon>
        <taxon>Lachnospirales</taxon>
        <taxon>Lachnospiraceae</taxon>
        <taxon>Jutongia</taxon>
    </lineage>
</organism>
<proteinExistence type="predicted"/>
<name>A0ABR7MXY3_9FIRM</name>
<accession>A0ABR7MXY3</accession>
<dbReference type="InterPro" id="IPR004256">
    <property type="entry name" value="DUF234"/>
</dbReference>
<gene>
    <name evidence="3" type="ORF">H8704_01100</name>
</gene>
<feature type="domain" description="DUF234" evidence="1">
    <location>
        <begin position="321"/>
        <end position="411"/>
    </location>
</feature>
<dbReference type="PANTHER" id="PTHR34704">
    <property type="entry name" value="ATPASE"/>
    <property type="match status" value="1"/>
</dbReference>
<dbReference type="RefSeq" id="WP_249296964.1">
    <property type="nucleotide sequence ID" value="NZ_JACRSX010000001.1"/>
</dbReference>
<keyword evidence="3" id="KW-0547">Nucleotide-binding</keyword>
<sequence>MIIKREKEYRQLREAYEAKENRLIILSGRFGVGKTTLVHQFAQENAGYYYQAAECAPERQKQLLNLCWDRLYDEGRSASEQSAISRIQQTVSRNTYLGIFSEICRRTEGKTLIVIEDFDLIAKNDPDFYRDLVTLMDQEHNLMLLLTVSTWNWREAEAKLEPRSLVGKITDRILLPEFRFLEMVKYFKGLSMVEVVQIYALLGGVPGYLKYWDTGKTIQENVVRLFVREEGILRGEAERYLRSELRELSLYNTVLGSMQEGVVRLNDIHERTGFGRAKISVYMKNLKQLGVVDKCKTFALRCQDHEKKGMYEITDALVHFWSRFILPYKTVLAVMTPEQFYEQIIAPDLEAYTTVYFERMCVRYLGLMKEYKNSGLLNGRSGAWYGEKGTIPMVMEDREGRILLMYTKWSSEPFTRKDLERNLRYLVNCDVNPDQYYIFAKSGFDAELRQKAQRVKNMHLVDFSNMKFTK</sequence>
<dbReference type="Proteomes" id="UP000606193">
    <property type="component" value="Unassembled WGS sequence"/>
</dbReference>
<dbReference type="InterPro" id="IPR041664">
    <property type="entry name" value="AAA_16"/>
</dbReference>
<dbReference type="InterPro" id="IPR027417">
    <property type="entry name" value="P-loop_NTPase"/>
</dbReference>
<dbReference type="PANTHER" id="PTHR34704:SF1">
    <property type="entry name" value="ATPASE"/>
    <property type="match status" value="1"/>
</dbReference>
<evidence type="ECO:0000313" key="3">
    <source>
        <dbReference type="EMBL" id="MBC8561240.1"/>
    </source>
</evidence>
<feature type="domain" description="Orc1-like AAA ATPase" evidence="2">
    <location>
        <begin position="5"/>
        <end position="144"/>
    </location>
</feature>
<evidence type="ECO:0000259" key="2">
    <source>
        <dbReference type="Pfam" id="PF13191"/>
    </source>
</evidence>
<dbReference type="Gene3D" id="3.40.50.300">
    <property type="entry name" value="P-loop containing nucleotide triphosphate hydrolases"/>
    <property type="match status" value="1"/>
</dbReference>
<dbReference type="Pfam" id="PF13191">
    <property type="entry name" value="AAA_16"/>
    <property type="match status" value="1"/>
</dbReference>
<keyword evidence="4" id="KW-1185">Reference proteome</keyword>
<dbReference type="SUPFAM" id="SSF52540">
    <property type="entry name" value="P-loop containing nucleoside triphosphate hydrolases"/>
    <property type="match status" value="1"/>
</dbReference>
<dbReference type="Pfam" id="PF03008">
    <property type="entry name" value="DUF234"/>
    <property type="match status" value="1"/>
</dbReference>
<dbReference type="EMBL" id="JACRSX010000001">
    <property type="protein sequence ID" value="MBC8561240.1"/>
    <property type="molecule type" value="Genomic_DNA"/>
</dbReference>
<dbReference type="GO" id="GO:0005524">
    <property type="term" value="F:ATP binding"/>
    <property type="evidence" value="ECO:0007669"/>
    <property type="project" value="UniProtKB-KW"/>
</dbReference>
<comment type="caution">
    <text evidence="3">The sequence shown here is derived from an EMBL/GenBank/DDBJ whole genome shotgun (WGS) entry which is preliminary data.</text>
</comment>
<protein>
    <submittedName>
        <fullName evidence="3">ATP-binding protein</fullName>
    </submittedName>
</protein>
<evidence type="ECO:0000313" key="4">
    <source>
        <dbReference type="Proteomes" id="UP000606193"/>
    </source>
</evidence>